<comment type="caution">
    <text evidence="2">The sequence shown here is derived from an EMBL/GenBank/DDBJ whole genome shotgun (WGS) entry which is preliminary data.</text>
</comment>
<dbReference type="Proteomes" id="UP000617340">
    <property type="component" value="Unassembled WGS sequence"/>
</dbReference>
<keyword evidence="3" id="KW-1185">Reference proteome</keyword>
<evidence type="ECO:0000256" key="1">
    <source>
        <dbReference type="SAM" id="MobiDB-lite"/>
    </source>
</evidence>
<proteinExistence type="predicted"/>
<feature type="region of interest" description="Disordered" evidence="1">
    <location>
        <begin position="69"/>
        <end position="119"/>
    </location>
</feature>
<reference evidence="2" key="1">
    <citation type="journal article" date="2020" name="G3 (Bethesda)">
        <title>High-Quality Assemblies for Three Invasive Social Wasps from the &lt;i&gt;Vespula&lt;/i&gt; Genus.</title>
        <authorList>
            <person name="Harrop T.W.R."/>
            <person name="Guhlin J."/>
            <person name="McLaughlin G.M."/>
            <person name="Permina E."/>
            <person name="Stockwell P."/>
            <person name="Gilligan J."/>
            <person name="Le Lec M.F."/>
            <person name="Gruber M.A.M."/>
            <person name="Quinn O."/>
            <person name="Lovegrove M."/>
            <person name="Duncan E.J."/>
            <person name="Remnant E.J."/>
            <person name="Van Eeckhoven J."/>
            <person name="Graham B."/>
            <person name="Knapp R.A."/>
            <person name="Langford K.W."/>
            <person name="Kronenberg Z."/>
            <person name="Press M.O."/>
            <person name="Eacker S.M."/>
            <person name="Wilson-Rankin E.E."/>
            <person name="Purcell J."/>
            <person name="Lester P.J."/>
            <person name="Dearden P.K."/>
        </authorList>
    </citation>
    <scope>NUCLEOTIDE SEQUENCE</scope>
    <source>
        <strain evidence="2">Linc-1</strain>
    </source>
</reference>
<evidence type="ECO:0000313" key="2">
    <source>
        <dbReference type="EMBL" id="KAF7401258.1"/>
    </source>
</evidence>
<dbReference type="AlphaFoldDB" id="A0A834K6S5"/>
<organism evidence="2 3">
    <name type="scientific">Vespula germanica</name>
    <name type="common">German yellow jacket</name>
    <name type="synonym">Paravespula germanica</name>
    <dbReference type="NCBI Taxonomy" id="30212"/>
    <lineage>
        <taxon>Eukaryota</taxon>
        <taxon>Metazoa</taxon>
        <taxon>Ecdysozoa</taxon>
        <taxon>Arthropoda</taxon>
        <taxon>Hexapoda</taxon>
        <taxon>Insecta</taxon>
        <taxon>Pterygota</taxon>
        <taxon>Neoptera</taxon>
        <taxon>Endopterygota</taxon>
        <taxon>Hymenoptera</taxon>
        <taxon>Apocrita</taxon>
        <taxon>Aculeata</taxon>
        <taxon>Vespoidea</taxon>
        <taxon>Vespidae</taxon>
        <taxon>Vespinae</taxon>
        <taxon>Vespula</taxon>
    </lineage>
</organism>
<protein>
    <submittedName>
        <fullName evidence="2">Uncharacterized protein</fullName>
    </submittedName>
</protein>
<feature type="compositionally biased region" description="Acidic residues" evidence="1">
    <location>
        <begin position="101"/>
        <end position="113"/>
    </location>
</feature>
<dbReference type="EMBL" id="JACSDZ010000006">
    <property type="protein sequence ID" value="KAF7401258.1"/>
    <property type="molecule type" value="Genomic_DNA"/>
</dbReference>
<gene>
    <name evidence="2" type="ORF">HZH68_007078</name>
</gene>
<name>A0A834K6S5_VESGE</name>
<accession>A0A834K6S5</accession>
<sequence>MQEKGECAKTAECRWPVEEQCRVFCEPSGRFHTGCVRDGSARRLAYGFYGRVIGPLASRTRGIGWKEYTYGGNDRSEDSIDSRTSPTNDCAGRNGGGGGGNDDDDDDDDDDEIIVPRGP</sequence>
<evidence type="ECO:0000313" key="3">
    <source>
        <dbReference type="Proteomes" id="UP000617340"/>
    </source>
</evidence>